<proteinExistence type="predicted"/>
<dbReference type="RefSeq" id="WP_264323485.1">
    <property type="nucleotide sequence ID" value="NZ_JADEXQ010000005.1"/>
</dbReference>
<accession>A0A928VLD6</accession>
<evidence type="ECO:0000313" key="2">
    <source>
        <dbReference type="Proteomes" id="UP000625316"/>
    </source>
</evidence>
<sequence length="109" mass="11990">MSDCASDPPQLPDRWQEITAEIVYCSSEPRPIAFSANQIQMGQLYDSVGKHLKAINKGIVPSTGNIGLVPSEIADYDLKSKILGKGGDRRFHGKIIETVLYFPGKMTTH</sequence>
<gene>
    <name evidence="1" type="ORF">IQ266_02665</name>
</gene>
<reference evidence="1" key="1">
    <citation type="submission" date="2020-10" db="EMBL/GenBank/DDBJ databases">
        <authorList>
            <person name="Castelo-Branco R."/>
            <person name="Eusebio N."/>
            <person name="Adriana R."/>
            <person name="Vieira A."/>
            <person name="Brugerolle De Fraissinette N."/>
            <person name="Rezende De Castro R."/>
            <person name="Schneider M.P."/>
            <person name="Vasconcelos V."/>
            <person name="Leao P.N."/>
        </authorList>
    </citation>
    <scope>NUCLEOTIDE SEQUENCE</scope>
    <source>
        <strain evidence="1">LEGE 11480</strain>
    </source>
</reference>
<comment type="caution">
    <text evidence="1">The sequence shown here is derived from an EMBL/GenBank/DDBJ whole genome shotgun (WGS) entry which is preliminary data.</text>
</comment>
<dbReference type="Proteomes" id="UP000625316">
    <property type="component" value="Unassembled WGS sequence"/>
</dbReference>
<protein>
    <submittedName>
        <fullName evidence="1">Uncharacterized protein</fullName>
    </submittedName>
</protein>
<organism evidence="1 2">
    <name type="scientific">Romeriopsis navalis LEGE 11480</name>
    <dbReference type="NCBI Taxonomy" id="2777977"/>
    <lineage>
        <taxon>Bacteria</taxon>
        <taxon>Bacillati</taxon>
        <taxon>Cyanobacteriota</taxon>
        <taxon>Cyanophyceae</taxon>
        <taxon>Leptolyngbyales</taxon>
        <taxon>Leptolyngbyaceae</taxon>
        <taxon>Romeriopsis</taxon>
        <taxon>Romeriopsis navalis</taxon>
    </lineage>
</organism>
<dbReference type="AlphaFoldDB" id="A0A928VLD6"/>
<name>A0A928VLD6_9CYAN</name>
<keyword evidence="2" id="KW-1185">Reference proteome</keyword>
<dbReference type="EMBL" id="JADEXQ010000005">
    <property type="protein sequence ID" value="MBE9028660.1"/>
    <property type="molecule type" value="Genomic_DNA"/>
</dbReference>
<evidence type="ECO:0000313" key="1">
    <source>
        <dbReference type="EMBL" id="MBE9028660.1"/>
    </source>
</evidence>